<dbReference type="InterPro" id="IPR032675">
    <property type="entry name" value="LRR_dom_sf"/>
</dbReference>
<dbReference type="Gene3D" id="3.80.10.10">
    <property type="entry name" value="Ribonuclease Inhibitor"/>
    <property type="match status" value="1"/>
</dbReference>
<dbReference type="EMBL" id="JANAWD010000044">
    <property type="protein sequence ID" value="KAJ3489475.1"/>
    <property type="molecule type" value="Genomic_DNA"/>
</dbReference>
<protein>
    <recommendedName>
        <fullName evidence="3">F-box domain-containing protein</fullName>
    </recommendedName>
</protein>
<comment type="caution">
    <text evidence="1">The sequence shown here is derived from an EMBL/GenBank/DDBJ whole genome shotgun (WGS) entry which is preliminary data.</text>
</comment>
<evidence type="ECO:0000313" key="1">
    <source>
        <dbReference type="EMBL" id="KAJ3489475.1"/>
    </source>
</evidence>
<sequence>MLNRFLDDLKPLVVEQPDRRVPLNPDDCVDHPDPFDEFRLKWKAGNLNFQYILDRTDGLLRELASSPPPKYQKLLLQDLPPELIHHIMRLADTRHARALGSVSRYFRGFAMSHIYTFWSFDLEKYEPRSLLSVDSPDTDLQDEEIEDELPSKDCRDELVDKLDFIMARPDILNNIADLGMFGIRYELAKRAFNSRVGSQESEDYFGPIESRAGLLLQRIHNVERLELGNIYISPSMYRCLRTFNRLTSLSVFSSQLAVNEEYVQCPSILNACIGLFAGGLVLWPLLATWPNLRVLNVMSTDSLDLIGAINRTAHNPFHTLERLALDDAEPEDVRFFTTWMWDTPSLKLTHFWLNAGISGILPSVTRDVLPTLSLAPLQVLVLEGILHAEPRLLDDIAHALPNLRALTLLYRTAPGTKTTRSTIARWPYTSWEYASQLQGFRQLEFFGWNFHLDPNERAFHRTLQLFETGFSLNWKEMGKEESLADHDSIARALAAYCPTLEYVVFHKAADYRIRRMPNGSIVVNGEYSEREMYKHSRAEYFPLRWKCWQVTK</sequence>
<accession>A0AAD5VBF4</accession>
<evidence type="ECO:0008006" key="3">
    <source>
        <dbReference type="Google" id="ProtNLM"/>
    </source>
</evidence>
<gene>
    <name evidence="1" type="ORF">NLI96_g2109</name>
</gene>
<dbReference type="SUPFAM" id="SSF81383">
    <property type="entry name" value="F-box domain"/>
    <property type="match status" value="1"/>
</dbReference>
<organism evidence="1 2">
    <name type="scientific">Meripilus lineatus</name>
    <dbReference type="NCBI Taxonomy" id="2056292"/>
    <lineage>
        <taxon>Eukaryota</taxon>
        <taxon>Fungi</taxon>
        <taxon>Dikarya</taxon>
        <taxon>Basidiomycota</taxon>
        <taxon>Agaricomycotina</taxon>
        <taxon>Agaricomycetes</taxon>
        <taxon>Polyporales</taxon>
        <taxon>Meripilaceae</taxon>
        <taxon>Meripilus</taxon>
    </lineage>
</organism>
<keyword evidence="2" id="KW-1185">Reference proteome</keyword>
<dbReference type="SUPFAM" id="SSF52047">
    <property type="entry name" value="RNI-like"/>
    <property type="match status" value="1"/>
</dbReference>
<reference evidence="1" key="1">
    <citation type="submission" date="2022-07" db="EMBL/GenBank/DDBJ databases">
        <title>Genome Sequence of Physisporinus lineatus.</title>
        <authorList>
            <person name="Buettner E."/>
        </authorList>
    </citation>
    <scope>NUCLEOTIDE SEQUENCE</scope>
    <source>
        <strain evidence="1">VT162</strain>
    </source>
</reference>
<name>A0AAD5VBF4_9APHY</name>
<proteinExistence type="predicted"/>
<evidence type="ECO:0000313" key="2">
    <source>
        <dbReference type="Proteomes" id="UP001212997"/>
    </source>
</evidence>
<dbReference type="InterPro" id="IPR036047">
    <property type="entry name" value="F-box-like_dom_sf"/>
</dbReference>
<dbReference type="AlphaFoldDB" id="A0AAD5VBF4"/>
<dbReference type="Proteomes" id="UP001212997">
    <property type="component" value="Unassembled WGS sequence"/>
</dbReference>